<dbReference type="GO" id="GO:0004888">
    <property type="term" value="F:transmembrane signaling receptor activity"/>
    <property type="evidence" value="ECO:0007669"/>
    <property type="project" value="InterPro"/>
</dbReference>
<dbReference type="CDD" id="cd19051">
    <property type="entry name" value="LGIC_TM_cation"/>
    <property type="match status" value="1"/>
</dbReference>
<comment type="similarity">
    <text evidence="5">Belongs to the ligand-gated ion channel (TC 1.A.9) family.</text>
</comment>
<keyword evidence="3 5" id="KW-1133">Transmembrane helix</keyword>
<dbReference type="GO" id="GO:0016020">
    <property type="term" value="C:membrane"/>
    <property type="evidence" value="ECO:0007669"/>
    <property type="project" value="UniProtKB-SubCell"/>
</dbReference>
<keyword evidence="4 5" id="KW-0472">Membrane</keyword>
<reference evidence="8" key="2">
    <citation type="submission" date="2020-11" db="EMBL/GenBank/DDBJ databases">
        <authorList>
            <person name="McCartney M.A."/>
            <person name="Auch B."/>
            <person name="Kono T."/>
            <person name="Mallez S."/>
            <person name="Becker A."/>
            <person name="Gohl D.M."/>
            <person name="Silverstein K.A.T."/>
            <person name="Koren S."/>
            <person name="Bechman K.B."/>
            <person name="Herman A."/>
            <person name="Abrahante J.E."/>
            <person name="Garbe J."/>
        </authorList>
    </citation>
    <scope>NUCLEOTIDE SEQUENCE</scope>
    <source>
        <strain evidence="8">Duluth1</strain>
        <tissue evidence="8">Whole animal</tissue>
    </source>
</reference>
<keyword evidence="9" id="KW-1185">Reference proteome</keyword>
<keyword evidence="5" id="KW-0406">Ion transport</keyword>
<comment type="subcellular location">
    <subcellularLocation>
        <location evidence="1">Membrane</location>
        <topology evidence="1">Multi-pass membrane protein</topology>
    </subcellularLocation>
</comment>
<dbReference type="EMBL" id="JAIWYP010000015">
    <property type="protein sequence ID" value="KAH3704317.1"/>
    <property type="molecule type" value="Genomic_DNA"/>
</dbReference>
<evidence type="ECO:0000256" key="5">
    <source>
        <dbReference type="RuleBase" id="RU000687"/>
    </source>
</evidence>
<dbReference type="SUPFAM" id="SSF63712">
    <property type="entry name" value="Nicotinic receptor ligand binding domain-like"/>
    <property type="match status" value="1"/>
</dbReference>
<feature type="domain" description="Neurotransmitter-gated ion-channel transmembrane" evidence="7">
    <location>
        <begin position="244"/>
        <end position="364"/>
    </location>
</feature>
<dbReference type="PRINTS" id="PR00252">
    <property type="entry name" value="NRIONCHANNEL"/>
</dbReference>
<reference evidence="8" key="1">
    <citation type="journal article" date="2019" name="bioRxiv">
        <title>The Genome of the Zebra Mussel, Dreissena polymorpha: A Resource for Invasive Species Research.</title>
        <authorList>
            <person name="McCartney M.A."/>
            <person name="Auch B."/>
            <person name="Kono T."/>
            <person name="Mallez S."/>
            <person name="Zhang Y."/>
            <person name="Obille A."/>
            <person name="Becker A."/>
            <person name="Abrahante J.E."/>
            <person name="Garbe J."/>
            <person name="Badalamenti J.P."/>
            <person name="Herman A."/>
            <person name="Mangelson H."/>
            <person name="Liachko I."/>
            <person name="Sullivan S."/>
            <person name="Sone E.D."/>
            <person name="Koren S."/>
            <person name="Silverstein K.A.T."/>
            <person name="Beckman K.B."/>
            <person name="Gohl D.M."/>
        </authorList>
    </citation>
    <scope>NUCLEOTIDE SEQUENCE</scope>
    <source>
        <strain evidence="8">Duluth1</strain>
        <tissue evidence="8">Whole animal</tissue>
    </source>
</reference>
<organism evidence="8 9">
    <name type="scientific">Dreissena polymorpha</name>
    <name type="common">Zebra mussel</name>
    <name type="synonym">Mytilus polymorpha</name>
    <dbReference type="NCBI Taxonomy" id="45954"/>
    <lineage>
        <taxon>Eukaryota</taxon>
        <taxon>Metazoa</taxon>
        <taxon>Spiralia</taxon>
        <taxon>Lophotrochozoa</taxon>
        <taxon>Mollusca</taxon>
        <taxon>Bivalvia</taxon>
        <taxon>Autobranchia</taxon>
        <taxon>Heteroconchia</taxon>
        <taxon>Euheterodonta</taxon>
        <taxon>Imparidentia</taxon>
        <taxon>Neoheterodontei</taxon>
        <taxon>Myida</taxon>
        <taxon>Dreissenoidea</taxon>
        <taxon>Dreissenidae</taxon>
        <taxon>Dreissena</taxon>
    </lineage>
</organism>
<dbReference type="SUPFAM" id="SSF90112">
    <property type="entry name" value="Neurotransmitter-gated ion-channel transmembrane pore"/>
    <property type="match status" value="1"/>
</dbReference>
<feature type="signal peptide" evidence="5">
    <location>
        <begin position="1"/>
        <end position="23"/>
    </location>
</feature>
<dbReference type="AlphaFoldDB" id="A0A9D3YNX9"/>
<dbReference type="InterPro" id="IPR038050">
    <property type="entry name" value="Neuro_actylchol_rec"/>
</dbReference>
<keyword evidence="5" id="KW-0813">Transport</keyword>
<feature type="domain" description="Neurotransmitter-gated ion-channel ligand-binding" evidence="6">
    <location>
        <begin position="31"/>
        <end position="235"/>
    </location>
</feature>
<sequence>MRLYVYCFYLLVLCRNDSLGVQGDNDTQTEHDLHKRLFQTYNSNIMPRHATSLDPFDVGIELYLMSIDEINELRQTISIMAFLEITWKDRFLGWDPLEYSNITSINVKVKDIWYPDVVLESTLDKHTDLMDEAGNANIKSDGSVVMWPYGMYTVSCKMFIGQYPFDKQTCLFDFLSWTNPSSKLVLSSASTEISRSVYKENSEWALKRGHVLFERRPYGNDTWDHVIFTFELQRKSLFVVMNIMLPIVCIAFLNTFCFILPSDCGERITLCISLFLTLAVFMTIVNGSLPESSDEVSKFGVYVGLQLIGCGLSTIATVLSLQCYHEGDHTRVRLCVQLFVIAMCVRKRYQIHQKHANNEVNGNKYDGEIVITEIDTLDDCRQSDKRLSTGNGNGTTHNVPPVTWKMVSCALDRFCFIASIVWHVVLLSILLVVLIS</sequence>
<dbReference type="Proteomes" id="UP000828390">
    <property type="component" value="Unassembled WGS sequence"/>
</dbReference>
<evidence type="ECO:0000256" key="3">
    <source>
        <dbReference type="ARBA" id="ARBA00022989"/>
    </source>
</evidence>
<dbReference type="Pfam" id="PF02931">
    <property type="entry name" value="Neur_chan_LBD"/>
    <property type="match status" value="1"/>
</dbReference>
<keyword evidence="5" id="KW-0407">Ion channel</keyword>
<comment type="caution">
    <text evidence="8">The sequence shown here is derived from an EMBL/GenBank/DDBJ whole genome shotgun (WGS) entry which is preliminary data.</text>
</comment>
<evidence type="ECO:0000259" key="7">
    <source>
        <dbReference type="Pfam" id="PF02932"/>
    </source>
</evidence>
<dbReference type="PANTHER" id="PTHR18945">
    <property type="entry name" value="NEUROTRANSMITTER GATED ION CHANNEL"/>
    <property type="match status" value="1"/>
</dbReference>
<evidence type="ECO:0000256" key="4">
    <source>
        <dbReference type="ARBA" id="ARBA00023136"/>
    </source>
</evidence>
<dbReference type="PROSITE" id="PS00236">
    <property type="entry name" value="NEUROTR_ION_CHANNEL"/>
    <property type="match status" value="1"/>
</dbReference>
<proteinExistence type="inferred from homology"/>
<evidence type="ECO:0000313" key="9">
    <source>
        <dbReference type="Proteomes" id="UP000828390"/>
    </source>
</evidence>
<evidence type="ECO:0000313" key="8">
    <source>
        <dbReference type="EMBL" id="KAH3704317.1"/>
    </source>
</evidence>
<feature type="transmembrane region" description="Helical" evidence="5">
    <location>
        <begin position="301"/>
        <end position="324"/>
    </location>
</feature>
<dbReference type="FunFam" id="2.70.170.10:FF:000028">
    <property type="entry name" value="AcetylCholine Receptor"/>
    <property type="match status" value="1"/>
</dbReference>
<dbReference type="GO" id="GO:0005230">
    <property type="term" value="F:extracellular ligand-gated monoatomic ion channel activity"/>
    <property type="evidence" value="ECO:0007669"/>
    <property type="project" value="InterPro"/>
</dbReference>
<dbReference type="CDD" id="cd18989">
    <property type="entry name" value="LGIC_ECD_cation"/>
    <property type="match status" value="1"/>
</dbReference>
<dbReference type="Pfam" id="PF02932">
    <property type="entry name" value="Neur_chan_memb"/>
    <property type="match status" value="1"/>
</dbReference>
<dbReference type="InterPro" id="IPR006202">
    <property type="entry name" value="Neur_chan_lig-bd"/>
</dbReference>
<feature type="transmembrane region" description="Helical" evidence="5">
    <location>
        <begin position="268"/>
        <end position="289"/>
    </location>
</feature>
<dbReference type="Gene3D" id="1.20.58.390">
    <property type="entry name" value="Neurotransmitter-gated ion-channel transmembrane domain"/>
    <property type="match status" value="1"/>
</dbReference>
<feature type="transmembrane region" description="Helical" evidence="5">
    <location>
        <begin position="414"/>
        <end position="435"/>
    </location>
</feature>
<keyword evidence="2 5" id="KW-0812">Transmembrane</keyword>
<dbReference type="InterPro" id="IPR006201">
    <property type="entry name" value="Neur_channel"/>
</dbReference>
<evidence type="ECO:0000256" key="2">
    <source>
        <dbReference type="ARBA" id="ARBA00022692"/>
    </source>
</evidence>
<dbReference type="InterPro" id="IPR036734">
    <property type="entry name" value="Neur_chan_lig-bd_sf"/>
</dbReference>
<dbReference type="Gene3D" id="2.70.170.10">
    <property type="entry name" value="Neurotransmitter-gated ion-channel ligand-binding domain"/>
    <property type="match status" value="1"/>
</dbReference>
<evidence type="ECO:0000256" key="1">
    <source>
        <dbReference type="ARBA" id="ARBA00004141"/>
    </source>
</evidence>
<name>A0A9D3YNX9_DREPO</name>
<feature type="chain" id="PRO_5039763079" evidence="5">
    <location>
        <begin position="24"/>
        <end position="436"/>
    </location>
</feature>
<evidence type="ECO:0000259" key="6">
    <source>
        <dbReference type="Pfam" id="PF02931"/>
    </source>
</evidence>
<dbReference type="InterPro" id="IPR036719">
    <property type="entry name" value="Neuro-gated_channel_TM_sf"/>
</dbReference>
<keyword evidence="5" id="KW-0732">Signal</keyword>
<protein>
    <submittedName>
        <fullName evidence="8">Uncharacterized protein</fullName>
    </submittedName>
</protein>
<dbReference type="InterPro" id="IPR018000">
    <property type="entry name" value="Neurotransmitter_ion_chnl_CS"/>
</dbReference>
<dbReference type="InterPro" id="IPR006029">
    <property type="entry name" value="Neurotrans-gated_channel_TM"/>
</dbReference>
<accession>A0A9D3YNX9</accession>
<gene>
    <name evidence="8" type="ORF">DPMN_079373</name>
</gene>
<feature type="transmembrane region" description="Helical" evidence="5">
    <location>
        <begin position="237"/>
        <end position="261"/>
    </location>
</feature>